<comment type="caution">
    <text evidence="3">The sequence shown here is derived from an EMBL/GenBank/DDBJ whole genome shotgun (WGS) entry which is preliminary data.</text>
</comment>
<dbReference type="SUPFAM" id="SSF54427">
    <property type="entry name" value="NTF2-like"/>
    <property type="match status" value="1"/>
</dbReference>
<dbReference type="Proteomes" id="UP001165383">
    <property type="component" value="Unassembled WGS sequence"/>
</dbReference>
<dbReference type="RefSeq" id="WP_249914444.1">
    <property type="nucleotide sequence ID" value="NZ_JAMGBB010000001.1"/>
</dbReference>
<evidence type="ECO:0000256" key="1">
    <source>
        <dbReference type="SAM" id="SignalP"/>
    </source>
</evidence>
<dbReference type="EMBL" id="JAMGBB010000001">
    <property type="protein sequence ID" value="MCL6739984.1"/>
    <property type="molecule type" value="Genomic_DNA"/>
</dbReference>
<dbReference type="InterPro" id="IPR027843">
    <property type="entry name" value="DUF4440"/>
</dbReference>
<protein>
    <submittedName>
        <fullName evidence="3">Nuclear transport factor 2 family protein</fullName>
    </submittedName>
</protein>
<evidence type="ECO:0000259" key="2">
    <source>
        <dbReference type="Pfam" id="PF14534"/>
    </source>
</evidence>
<proteinExistence type="predicted"/>
<reference evidence="3" key="1">
    <citation type="submission" date="2022-05" db="EMBL/GenBank/DDBJ databases">
        <authorList>
            <person name="Jo J.-H."/>
            <person name="Im W.-T."/>
        </authorList>
    </citation>
    <scope>NUCLEOTIDE SEQUENCE</scope>
    <source>
        <strain evidence="3">RB56-2</strain>
    </source>
</reference>
<name>A0ABT0S6G0_9SPHN</name>
<dbReference type="InterPro" id="IPR032710">
    <property type="entry name" value="NTF2-like_dom_sf"/>
</dbReference>
<accession>A0ABT0S6G0</accession>
<evidence type="ECO:0000313" key="4">
    <source>
        <dbReference type="Proteomes" id="UP001165383"/>
    </source>
</evidence>
<organism evidence="3 4">
    <name type="scientific">Sphingomonas brevis</name>
    <dbReference type="NCBI Taxonomy" id="2908206"/>
    <lineage>
        <taxon>Bacteria</taxon>
        <taxon>Pseudomonadati</taxon>
        <taxon>Pseudomonadota</taxon>
        <taxon>Alphaproteobacteria</taxon>
        <taxon>Sphingomonadales</taxon>
        <taxon>Sphingomonadaceae</taxon>
        <taxon>Sphingomonas</taxon>
    </lineage>
</organism>
<keyword evidence="1" id="KW-0732">Signal</keyword>
<gene>
    <name evidence="3" type="ORF">LZ518_02385</name>
</gene>
<feature type="chain" id="PRO_5046821501" evidence="1">
    <location>
        <begin position="23"/>
        <end position="293"/>
    </location>
</feature>
<dbReference type="Gene3D" id="3.10.450.50">
    <property type="match status" value="1"/>
</dbReference>
<evidence type="ECO:0000313" key="3">
    <source>
        <dbReference type="EMBL" id="MCL6739984.1"/>
    </source>
</evidence>
<keyword evidence="4" id="KW-1185">Reference proteome</keyword>
<feature type="domain" description="DUF4440" evidence="2">
    <location>
        <begin position="52"/>
        <end position="142"/>
    </location>
</feature>
<sequence length="293" mass="30915">MNYRLLTPIYCIGLAIAGPAVATPSNPTAAVNELLDADRQFSSAAAGINIVDGIAAMLAPDAISPTPAGTFARGKDAIVALLRANPNNATATAEWAPVRGGISADGQQGFTYGFQIIHDAGKPDRRAKYLAYWVRRPEGWRVFGYKRAGSPPGSVSTAVRAPALPPVMIPSRPSAALQKKYAEDLAGRESAFSARAGAVGLRHAFIEFGSSDAMNFGGGSDFTFGNVNIGNGFPPDTSSDLTWAADEAVKTSSTGDLGITFGFIHQAGQPGAFPFFTVWRRARTSDRWLYVAE</sequence>
<feature type="signal peptide" evidence="1">
    <location>
        <begin position="1"/>
        <end position="22"/>
    </location>
</feature>
<dbReference type="Pfam" id="PF14534">
    <property type="entry name" value="DUF4440"/>
    <property type="match status" value="1"/>
</dbReference>